<sequence>MEETLEQIQARHRKEQRDLVARTTSKKKNATKKTRKGVNDECAELERVLKERQAVELAAAAGGDGRADDGDEDQEQDEDDEDLKREQAAADAPTDEIDGLAGRLGGAAITETQGKGVQREEAPPQGGKKRNRQKERLARRAAEQEEAAVRAEEEAKNMTDHRGIEKKYMAGVFEANGLVEKDIQPNGHCLFSAVADQLKQRGIPLGGGSDSTEPYRIERQAEELAAAARGEGPADDGDEDQEQDEEDEDQKREQAAADAPTDKIDELAGRLGGVAITETQGKGAQQEEAPPQGGKKRNRQKERLARRAAEQEEAAVRAEEEAKNMTDHRGIEKKYMADVFEANGLVEKDIQPDGHCLFSAVADQLKQRGIPLGGGSDSTEPYRIVRRAAADWMAGRPDDYAPFLEEPLDGYLTKIRDTAEWGGQLELAALAARYGVEIKVVQDGRTETIETPSGGKDGEAAEVIWLAYYRHGYGLGEHYNSLRKTG</sequence>
<dbReference type="Gene3D" id="3.90.70.80">
    <property type="match status" value="2"/>
</dbReference>
<evidence type="ECO:0000313" key="4">
    <source>
        <dbReference type="Proteomes" id="UP000044602"/>
    </source>
</evidence>
<dbReference type="PANTHER" id="PTHR12419:SF10">
    <property type="entry name" value="DEUBIQUITINASE OTUD6B"/>
    <property type="match status" value="1"/>
</dbReference>
<feature type="compositionally biased region" description="Basic and acidic residues" evidence="1">
    <location>
        <begin position="301"/>
        <end position="327"/>
    </location>
</feature>
<dbReference type="Proteomes" id="UP000044602">
    <property type="component" value="Unassembled WGS sequence"/>
</dbReference>
<feature type="region of interest" description="Disordered" evidence="1">
    <location>
        <begin position="56"/>
        <end position="165"/>
    </location>
</feature>
<feature type="region of interest" description="Disordered" evidence="1">
    <location>
        <begin position="277"/>
        <end position="327"/>
    </location>
</feature>
<protein>
    <recommendedName>
        <fullName evidence="2">OTU domain-containing protein</fullName>
    </recommendedName>
</protein>
<dbReference type="GO" id="GO:0004843">
    <property type="term" value="F:cysteine-type deubiquitinase activity"/>
    <property type="evidence" value="ECO:0007669"/>
    <property type="project" value="TreeGrafter"/>
</dbReference>
<dbReference type="GO" id="GO:0016579">
    <property type="term" value="P:protein deubiquitination"/>
    <property type="evidence" value="ECO:0007669"/>
    <property type="project" value="TreeGrafter"/>
</dbReference>
<evidence type="ECO:0000259" key="2">
    <source>
        <dbReference type="PROSITE" id="PS50802"/>
    </source>
</evidence>
<reference evidence="3 4" key="1">
    <citation type="submission" date="2015-05" db="EMBL/GenBank/DDBJ databases">
        <authorList>
            <person name="Wang D.B."/>
            <person name="Wang M."/>
        </authorList>
    </citation>
    <scope>NUCLEOTIDE SEQUENCE [LARGE SCALE GENOMIC DNA]</scope>
    <source>
        <strain evidence="3">VL1</strain>
    </source>
</reference>
<dbReference type="CDD" id="cd22762">
    <property type="entry name" value="OTU_fungi_OTU2-like"/>
    <property type="match status" value="1"/>
</dbReference>
<feature type="non-terminal residue" evidence="3">
    <location>
        <position position="486"/>
    </location>
</feature>
<keyword evidence="4" id="KW-1185">Reference proteome</keyword>
<feature type="region of interest" description="Disordered" evidence="1">
    <location>
        <begin position="1"/>
        <end position="39"/>
    </location>
</feature>
<dbReference type="PROSITE" id="PS50802">
    <property type="entry name" value="OTU"/>
    <property type="match status" value="1"/>
</dbReference>
<dbReference type="EMBL" id="CVQH01020751">
    <property type="protein sequence ID" value="CRK28435.1"/>
    <property type="molecule type" value="Genomic_DNA"/>
</dbReference>
<name>A0A0G4M3J4_VERLO</name>
<dbReference type="InterPro" id="IPR038765">
    <property type="entry name" value="Papain-like_cys_pep_sf"/>
</dbReference>
<feature type="compositionally biased region" description="Basic residues" evidence="1">
    <location>
        <begin position="24"/>
        <end position="36"/>
    </location>
</feature>
<feature type="compositionally biased region" description="Acidic residues" evidence="1">
    <location>
        <begin position="69"/>
        <end position="81"/>
    </location>
</feature>
<dbReference type="InterPro" id="IPR049771">
    <property type="entry name" value="OTU2-like_OTU"/>
</dbReference>
<gene>
    <name evidence="3" type="ORF">BN1708_004649</name>
</gene>
<organism evidence="3 4">
    <name type="scientific">Verticillium longisporum</name>
    <name type="common">Verticillium dahliae var. longisporum</name>
    <dbReference type="NCBI Taxonomy" id="100787"/>
    <lineage>
        <taxon>Eukaryota</taxon>
        <taxon>Fungi</taxon>
        <taxon>Dikarya</taxon>
        <taxon>Ascomycota</taxon>
        <taxon>Pezizomycotina</taxon>
        <taxon>Sordariomycetes</taxon>
        <taxon>Hypocreomycetidae</taxon>
        <taxon>Glomerellales</taxon>
        <taxon>Plectosphaerellaceae</taxon>
        <taxon>Verticillium</taxon>
    </lineage>
</organism>
<dbReference type="InterPro" id="IPR050704">
    <property type="entry name" value="Peptidase_C85-like"/>
</dbReference>
<dbReference type="InterPro" id="IPR003323">
    <property type="entry name" value="OTU_dom"/>
</dbReference>
<dbReference type="SUPFAM" id="SSF54001">
    <property type="entry name" value="Cysteine proteinases"/>
    <property type="match status" value="1"/>
</dbReference>
<accession>A0A0G4M3J4</accession>
<feature type="compositionally biased region" description="Acidic residues" evidence="1">
    <location>
        <begin position="233"/>
        <end position="248"/>
    </location>
</feature>
<dbReference type="STRING" id="100787.A0A0G4M3J4"/>
<feature type="domain" description="OTU" evidence="2">
    <location>
        <begin position="345"/>
        <end position="485"/>
    </location>
</feature>
<dbReference type="Pfam" id="PF02338">
    <property type="entry name" value="OTU"/>
    <property type="match status" value="1"/>
</dbReference>
<feature type="compositionally biased region" description="Basic and acidic residues" evidence="1">
    <location>
        <begin position="213"/>
        <end position="222"/>
    </location>
</feature>
<evidence type="ECO:0000313" key="3">
    <source>
        <dbReference type="EMBL" id="CRK28435.1"/>
    </source>
</evidence>
<feature type="region of interest" description="Disordered" evidence="1">
    <location>
        <begin position="201"/>
        <end position="264"/>
    </location>
</feature>
<proteinExistence type="predicted"/>
<feature type="compositionally biased region" description="Basic and acidic residues" evidence="1">
    <location>
        <begin position="134"/>
        <end position="165"/>
    </location>
</feature>
<feature type="compositionally biased region" description="Basic and acidic residues" evidence="1">
    <location>
        <begin position="249"/>
        <end position="264"/>
    </location>
</feature>
<dbReference type="PANTHER" id="PTHR12419">
    <property type="entry name" value="OTU DOMAIN CONTAINING PROTEIN"/>
    <property type="match status" value="1"/>
</dbReference>
<evidence type="ECO:0000256" key="1">
    <source>
        <dbReference type="SAM" id="MobiDB-lite"/>
    </source>
</evidence>
<dbReference type="AlphaFoldDB" id="A0A0G4M3J4"/>